<evidence type="ECO:0008006" key="3">
    <source>
        <dbReference type="Google" id="ProtNLM"/>
    </source>
</evidence>
<keyword evidence="2" id="KW-1185">Reference proteome</keyword>
<organism evidence="1 2">
    <name type="scientific">Pirellulimonas nuda</name>
    <dbReference type="NCBI Taxonomy" id="2528009"/>
    <lineage>
        <taxon>Bacteria</taxon>
        <taxon>Pseudomonadati</taxon>
        <taxon>Planctomycetota</taxon>
        <taxon>Planctomycetia</taxon>
        <taxon>Pirellulales</taxon>
        <taxon>Lacipirellulaceae</taxon>
        <taxon>Pirellulimonas</taxon>
    </lineage>
</organism>
<dbReference type="InterPro" id="IPR013424">
    <property type="entry name" value="Ice-binding_C"/>
</dbReference>
<name>A0A518DH63_9BACT</name>
<evidence type="ECO:0000313" key="2">
    <source>
        <dbReference type="Proteomes" id="UP000317429"/>
    </source>
</evidence>
<dbReference type="NCBIfam" id="TIGR02595">
    <property type="entry name" value="PEP_CTERM"/>
    <property type="match status" value="1"/>
</dbReference>
<sequence length="633" mass="64981">MIELRRLLVPGVFFGILAISSVDASTTTLDGSPTLFEVINIGDFNDGTAQGWTINPLGGGVFLPGTELQNNDPVSGGDPTVSLNLNNSTLPGVPSTVTLGSLPGQYDIVQFRLRFDTLPAAAIANTAVAGDQFFLTGGPNAREPFYVNNGTGIQGVDTVPELQTDGAYHTYTIQRAPTDAGWGSSYSVVRIDPINTSDAVGTLFSIDDVKLARSNDVQAFPAFVEPVPPNLIANGGFDALTDPTPPTATGAWNINGSNGNFTLFQGQTVTVDNWGVHFDDPNNLVPAVNGGELNGSFYLDTHRRVAGGDVTLNSAMGYLNGLVQENILSGVTIDPAATYEFSFDLGQNAGTNQSQASFQIGLTVGTGADATNPANAIAGSLLDVTDFSTVPNAKTTNTLMVSGADLLAAQSSGQVNVFFQTRNLAAIPGFPGSVASGDVSSTAIVSQVMIDNLSLISPNVFPAGDVNKDGVVDQADVDVAQLYLDGDGGATAAVRQNTLTAAGNAAAAVLAGLNLTDFDLTGNDFFDAADVAAIAALANGAGLPGDFNSDGFVNAADYTVWRDNLNAPESVLPPGTGDNSGSVDPGDYTIWKNNFGSPAVSGLSASTAAVPEPATVGMLLLACAAAAVARRVR</sequence>
<dbReference type="KEGG" id="pnd:Pla175_42310"/>
<gene>
    <name evidence="1" type="ORF">Pla175_42310</name>
</gene>
<proteinExistence type="predicted"/>
<dbReference type="PROSITE" id="PS00018">
    <property type="entry name" value="EF_HAND_1"/>
    <property type="match status" value="2"/>
</dbReference>
<dbReference type="Proteomes" id="UP000317429">
    <property type="component" value="Chromosome"/>
</dbReference>
<dbReference type="OrthoDB" id="241071at2"/>
<protein>
    <recommendedName>
        <fullName evidence="3">Dockerin domain-containing protein</fullName>
    </recommendedName>
</protein>
<dbReference type="RefSeq" id="WP_145290064.1">
    <property type="nucleotide sequence ID" value="NZ_CP036291.1"/>
</dbReference>
<evidence type="ECO:0000313" key="1">
    <source>
        <dbReference type="EMBL" id="QDU90818.1"/>
    </source>
</evidence>
<dbReference type="AlphaFoldDB" id="A0A518DH63"/>
<accession>A0A518DH63</accession>
<dbReference type="InterPro" id="IPR018247">
    <property type="entry name" value="EF_Hand_1_Ca_BS"/>
</dbReference>
<dbReference type="EMBL" id="CP036291">
    <property type="protein sequence ID" value="QDU90818.1"/>
    <property type="molecule type" value="Genomic_DNA"/>
</dbReference>
<reference evidence="1 2" key="1">
    <citation type="submission" date="2019-02" db="EMBL/GenBank/DDBJ databases">
        <title>Deep-cultivation of Planctomycetes and their phenomic and genomic characterization uncovers novel biology.</title>
        <authorList>
            <person name="Wiegand S."/>
            <person name="Jogler M."/>
            <person name="Boedeker C."/>
            <person name="Pinto D."/>
            <person name="Vollmers J."/>
            <person name="Rivas-Marin E."/>
            <person name="Kohn T."/>
            <person name="Peeters S.H."/>
            <person name="Heuer A."/>
            <person name="Rast P."/>
            <person name="Oberbeckmann S."/>
            <person name="Bunk B."/>
            <person name="Jeske O."/>
            <person name="Meyerdierks A."/>
            <person name="Storesund J.E."/>
            <person name="Kallscheuer N."/>
            <person name="Luecker S."/>
            <person name="Lage O.M."/>
            <person name="Pohl T."/>
            <person name="Merkel B.J."/>
            <person name="Hornburger P."/>
            <person name="Mueller R.-W."/>
            <person name="Bruemmer F."/>
            <person name="Labrenz M."/>
            <person name="Spormann A.M."/>
            <person name="Op den Camp H."/>
            <person name="Overmann J."/>
            <person name="Amann R."/>
            <person name="Jetten M.S.M."/>
            <person name="Mascher T."/>
            <person name="Medema M.H."/>
            <person name="Devos D.P."/>
            <person name="Kaster A.-K."/>
            <person name="Ovreas L."/>
            <person name="Rohde M."/>
            <person name="Galperin M.Y."/>
            <person name="Jogler C."/>
        </authorList>
    </citation>
    <scope>NUCLEOTIDE SEQUENCE [LARGE SCALE GENOMIC DNA]</scope>
    <source>
        <strain evidence="1 2">Pla175</strain>
    </source>
</reference>